<accession>A0A6M3KVL8</accession>
<dbReference type="EMBL" id="MT141695">
    <property type="protein sequence ID" value="QJA69311.1"/>
    <property type="molecule type" value="Genomic_DNA"/>
</dbReference>
<dbReference type="EMBL" id="MT142567">
    <property type="protein sequence ID" value="QJA85328.1"/>
    <property type="molecule type" value="Genomic_DNA"/>
</dbReference>
<evidence type="ECO:0000313" key="2">
    <source>
        <dbReference type="EMBL" id="QJA85328.1"/>
    </source>
</evidence>
<gene>
    <name evidence="1" type="ORF">MM415A04781_0002</name>
    <name evidence="2" type="ORF">MM415B02232_0027</name>
</gene>
<proteinExistence type="predicted"/>
<dbReference type="AlphaFoldDB" id="A0A6M3KVL8"/>
<sequence length="71" mass="7759">MRLVQDCVNDILPTEEEAQEALKYLGQLMPDKTFTLCGGAVGHLITMPNGATCFHCPPILLPNSKVERSTT</sequence>
<protein>
    <submittedName>
        <fullName evidence="2">Uncharacterized protein</fullName>
    </submittedName>
</protein>
<name>A0A6M3KVL8_9ZZZZ</name>
<organism evidence="2">
    <name type="scientific">viral metagenome</name>
    <dbReference type="NCBI Taxonomy" id="1070528"/>
    <lineage>
        <taxon>unclassified sequences</taxon>
        <taxon>metagenomes</taxon>
        <taxon>organismal metagenomes</taxon>
    </lineage>
</organism>
<reference evidence="2" key="1">
    <citation type="submission" date="2020-03" db="EMBL/GenBank/DDBJ databases">
        <title>The deep terrestrial virosphere.</title>
        <authorList>
            <person name="Holmfeldt K."/>
            <person name="Nilsson E."/>
            <person name="Simone D."/>
            <person name="Lopez-Fernandez M."/>
            <person name="Wu X."/>
            <person name="de Brujin I."/>
            <person name="Lundin D."/>
            <person name="Andersson A."/>
            <person name="Bertilsson S."/>
            <person name="Dopson M."/>
        </authorList>
    </citation>
    <scope>NUCLEOTIDE SEQUENCE</scope>
    <source>
        <strain evidence="1">MM415A04781</strain>
        <strain evidence="2">MM415B02232</strain>
    </source>
</reference>
<evidence type="ECO:0000313" key="1">
    <source>
        <dbReference type="EMBL" id="QJA69311.1"/>
    </source>
</evidence>